<dbReference type="InterPro" id="IPR011989">
    <property type="entry name" value="ARM-like"/>
</dbReference>
<feature type="region of interest" description="Disordered" evidence="4">
    <location>
        <begin position="1"/>
        <end position="124"/>
    </location>
</feature>
<evidence type="ECO:0000313" key="7">
    <source>
        <dbReference type="Proteomes" id="UP001583186"/>
    </source>
</evidence>
<dbReference type="InterPro" id="IPR016024">
    <property type="entry name" value="ARM-type_fold"/>
</dbReference>
<evidence type="ECO:0000313" key="6">
    <source>
        <dbReference type="EMBL" id="KAL1887730.1"/>
    </source>
</evidence>
<sequence length="767" mass="83145">MDTAMSGADDPSSTTGDSTDKPAEFEKGGSQNGGHENGDGDGSDDSDGGGDEVDEDDEDDEDAEDNDNENNDEDEDEDDDDDDDDNDDEDDDGEDDDGEDDDDEDDDDGHRYSESGLSDPFHAGFAGSHRGSGLPAALSMLGGMLSMSGMGGRLREILNNLRRKEDPSMQLIALQDLSEILLVSNEDNLIGSFSPDPYVRELVALMQPNEITGEENPDMMLLACRCLANLMEAIPASAANVVFGGAVPVLCQKLLEISFIDLAEQALSTLEKISVEYPSRIVQEGGLTACLSYLEFFATSTQRTAVTTAANCCRNIPVDSFPVVRDVMPILLNVLNSNDQRVVEQAALCVSRIVESFKHYPLKLEELVGVDLLKAILRLLLPGSTNHFIGPNLHTQFLRVLAITANDSPRLAAELFKMSVVETLYQNLTGVSPPVGVDDIAAKLDSALIMQALIHRPREQIIETLNVVCNLLPTEVAAAPVDSVALDIPGTVARDGDIIETNEPSSMSEMSVLNEKRLEFLSECQEEVRRFTLILLPTLTDAYSSTVNLDVRTRVLAAQIKMLSNFDRDIILEALKAVPFASFLASILSQQDHPALVGYALQATELLMSRLGDVYRYQLYREGVIGEIEKIAAIEDDGHPSTLPAHSDQASEIPGFATHETGNRPTLEIGIYEQRGSLNPSPSRGHKKQSLRGRDPDDADDGIDRLSSDAGLELENKNGHGDDIGDEEVESRGGGDNTVGGLRDSDDRDEDPGDEVPGSLERPLEQI</sequence>
<keyword evidence="6" id="KW-0012">Acyltransferase</keyword>
<evidence type="ECO:0000256" key="2">
    <source>
        <dbReference type="ARBA" id="ARBA00012485"/>
    </source>
</evidence>
<accession>A0ABR3YID7</accession>
<feature type="region of interest" description="Disordered" evidence="4">
    <location>
        <begin position="674"/>
        <end position="767"/>
    </location>
</feature>
<keyword evidence="7" id="KW-1185">Reference proteome</keyword>
<feature type="compositionally biased region" description="Basic and acidic residues" evidence="4">
    <location>
        <begin position="18"/>
        <end position="27"/>
    </location>
</feature>
<dbReference type="EMBL" id="JAWCUI010000110">
    <property type="protein sequence ID" value="KAL1887730.1"/>
    <property type="molecule type" value="Genomic_DNA"/>
</dbReference>
<name>A0ABR3YID7_9PEZI</name>
<dbReference type="PANTHER" id="PTHR45670:SF1">
    <property type="entry name" value="E3 UBIQUITIN-PROTEIN LIGASE HECTD1"/>
    <property type="match status" value="1"/>
</dbReference>
<dbReference type="SUPFAM" id="SSF48371">
    <property type="entry name" value="ARM repeat"/>
    <property type="match status" value="1"/>
</dbReference>
<feature type="compositionally biased region" description="Basic and acidic residues" evidence="4">
    <location>
        <begin position="692"/>
        <end position="707"/>
    </location>
</feature>
<dbReference type="PANTHER" id="PTHR45670">
    <property type="entry name" value="E3 UBIQUITIN-PROTEIN LIGASE TRIP12"/>
    <property type="match status" value="1"/>
</dbReference>
<evidence type="ECO:0000256" key="3">
    <source>
        <dbReference type="ARBA" id="ARBA00022679"/>
    </source>
</evidence>
<evidence type="ECO:0000259" key="5">
    <source>
        <dbReference type="Pfam" id="PF25579"/>
    </source>
</evidence>
<dbReference type="Pfam" id="PF25579">
    <property type="entry name" value="TPR_TRIP12_N"/>
    <property type="match status" value="1"/>
</dbReference>
<feature type="domain" description="E3 ubiquitin-protein ligase TRIP12-like TPR repeats" evidence="5">
    <location>
        <begin position="150"/>
        <end position="279"/>
    </location>
</feature>
<dbReference type="InterPro" id="IPR057948">
    <property type="entry name" value="TPR_TRIP12_N"/>
</dbReference>
<organism evidence="6 7">
    <name type="scientific">Sporothrix stenoceras</name>
    <dbReference type="NCBI Taxonomy" id="5173"/>
    <lineage>
        <taxon>Eukaryota</taxon>
        <taxon>Fungi</taxon>
        <taxon>Dikarya</taxon>
        <taxon>Ascomycota</taxon>
        <taxon>Pezizomycotina</taxon>
        <taxon>Sordariomycetes</taxon>
        <taxon>Sordariomycetidae</taxon>
        <taxon>Ophiostomatales</taxon>
        <taxon>Ophiostomataceae</taxon>
        <taxon>Sporothrix</taxon>
    </lineage>
</organism>
<gene>
    <name evidence="6" type="primary">UFD4_1</name>
    <name evidence="6" type="ORF">Sste5346_010023</name>
</gene>
<protein>
    <recommendedName>
        <fullName evidence="2">HECT-type E3 ubiquitin transferase</fullName>
        <ecNumber evidence="2">2.3.2.26</ecNumber>
    </recommendedName>
</protein>
<reference evidence="6 7" key="1">
    <citation type="journal article" date="2024" name="IMA Fungus">
        <title>IMA Genome - F19 : A genome assembly and annotation guide to empower mycologists, including annotated draft genome sequences of Ceratocystis pirilliformis, Diaporthe australafricana, Fusarium ophioides, Paecilomyces lecythidis, and Sporothrix stenoceras.</title>
        <authorList>
            <person name="Aylward J."/>
            <person name="Wilson A.M."/>
            <person name="Visagie C.M."/>
            <person name="Spraker J."/>
            <person name="Barnes I."/>
            <person name="Buitendag C."/>
            <person name="Ceriani C."/>
            <person name="Del Mar Angel L."/>
            <person name="du Plessis D."/>
            <person name="Fuchs T."/>
            <person name="Gasser K."/>
            <person name="Kramer D."/>
            <person name="Li W."/>
            <person name="Munsamy K."/>
            <person name="Piso A."/>
            <person name="Price J.L."/>
            <person name="Sonnekus B."/>
            <person name="Thomas C."/>
            <person name="van der Nest A."/>
            <person name="van Dijk A."/>
            <person name="van Heerden A."/>
            <person name="van Vuuren N."/>
            <person name="Yilmaz N."/>
            <person name="Duong T.A."/>
            <person name="van der Merwe N.A."/>
            <person name="Wingfield M.J."/>
            <person name="Wingfield B.D."/>
        </authorList>
    </citation>
    <scope>NUCLEOTIDE SEQUENCE [LARGE SCALE GENOMIC DNA]</scope>
    <source>
        <strain evidence="6 7">CMW 5346</strain>
    </source>
</reference>
<dbReference type="Gene3D" id="1.25.10.10">
    <property type="entry name" value="Leucine-rich Repeat Variant"/>
    <property type="match status" value="1"/>
</dbReference>
<dbReference type="Proteomes" id="UP001583186">
    <property type="component" value="Unassembled WGS sequence"/>
</dbReference>
<dbReference type="EC" id="2.3.2.26" evidence="2"/>
<proteinExistence type="predicted"/>
<comment type="caution">
    <text evidence="6">The sequence shown here is derived from an EMBL/GenBank/DDBJ whole genome shotgun (WGS) entry which is preliminary data.</text>
</comment>
<evidence type="ECO:0000256" key="4">
    <source>
        <dbReference type="SAM" id="MobiDB-lite"/>
    </source>
</evidence>
<feature type="compositionally biased region" description="Low complexity" evidence="4">
    <location>
        <begin position="1"/>
        <end position="17"/>
    </location>
</feature>
<feature type="compositionally biased region" description="Basic and acidic residues" evidence="4">
    <location>
        <begin position="714"/>
        <end position="723"/>
    </location>
</feature>
<evidence type="ECO:0000256" key="1">
    <source>
        <dbReference type="ARBA" id="ARBA00000885"/>
    </source>
</evidence>
<comment type="catalytic activity">
    <reaction evidence="1">
        <text>S-ubiquitinyl-[E2 ubiquitin-conjugating enzyme]-L-cysteine + [acceptor protein]-L-lysine = [E2 ubiquitin-conjugating enzyme]-L-cysteine + N(6)-ubiquitinyl-[acceptor protein]-L-lysine.</text>
        <dbReference type="EC" id="2.3.2.26"/>
    </reaction>
</comment>
<dbReference type="GO" id="GO:0061630">
    <property type="term" value="F:ubiquitin protein ligase activity"/>
    <property type="evidence" value="ECO:0007669"/>
    <property type="project" value="UniProtKB-EC"/>
</dbReference>
<dbReference type="InterPro" id="IPR045322">
    <property type="entry name" value="HECTD1/TRIP12-like"/>
</dbReference>
<keyword evidence="3 6" id="KW-0808">Transferase</keyword>
<feature type="compositionally biased region" description="Acidic residues" evidence="4">
    <location>
        <begin position="39"/>
        <end position="107"/>
    </location>
</feature>